<dbReference type="PANTHER" id="PTHR30532">
    <property type="entry name" value="IRON III DICITRATE-BINDING PERIPLASMIC PROTEIN"/>
    <property type="match status" value="1"/>
</dbReference>
<evidence type="ECO:0000256" key="5">
    <source>
        <dbReference type="ARBA" id="ARBA00022729"/>
    </source>
</evidence>
<feature type="domain" description="Fe/B12 periplasmic-binding" evidence="7">
    <location>
        <begin position="41"/>
        <end position="301"/>
    </location>
</feature>
<dbReference type="PANTHER" id="PTHR30532:SF28">
    <property type="entry name" value="PETROBACTIN-BINDING PROTEIN YCLQ"/>
    <property type="match status" value="1"/>
</dbReference>
<evidence type="ECO:0000256" key="2">
    <source>
        <dbReference type="ARBA" id="ARBA00008814"/>
    </source>
</evidence>
<keyword evidence="4" id="KW-0408">Iron</keyword>
<feature type="signal peptide" evidence="6">
    <location>
        <begin position="1"/>
        <end position="23"/>
    </location>
</feature>
<evidence type="ECO:0000259" key="7">
    <source>
        <dbReference type="PROSITE" id="PS50983"/>
    </source>
</evidence>
<protein>
    <submittedName>
        <fullName evidence="8">Siderophore ABC transporter substrate-binding protein</fullName>
    </submittedName>
</protein>
<sequence>MKAGFGLILCVVAVATSAGTANAIEITTATGKVEISGTPKTIAVFDIAALDTLDRLGVAPAGIPDNLYVPELKPIAPRAEVVGTLFEPNLEALSALSPDLVIIGGRSSTQGKATSRIAQTIDMSIGNADLVGDAMARLDAYGALFGKQEEAAAARKEFEAALERARAAVASRGTALIVMTNGPKVTAYGMGSRFGWLHSALGLPPAVKDVEATTHGEAISFEFIREANPDWLIVVDRAAAIGSDDQNARATLDNELVAATTAWKTGQVIYMPAADFYIAAGGVQAMSRILATITKAFSGTK</sequence>
<comment type="subcellular location">
    <subcellularLocation>
        <location evidence="1">Cell envelope</location>
    </subcellularLocation>
</comment>
<dbReference type="CDD" id="cd01140">
    <property type="entry name" value="FatB"/>
    <property type="match status" value="1"/>
</dbReference>
<dbReference type="InterPro" id="IPR002491">
    <property type="entry name" value="ABC_transptr_periplasmic_BD"/>
</dbReference>
<proteinExistence type="inferred from homology"/>
<evidence type="ECO:0000256" key="4">
    <source>
        <dbReference type="ARBA" id="ARBA00022496"/>
    </source>
</evidence>
<gene>
    <name evidence="8" type="ORF">ACFPFW_03810</name>
</gene>
<dbReference type="RefSeq" id="WP_379769499.1">
    <property type="nucleotide sequence ID" value="NZ_JBHSJF010000003.1"/>
</dbReference>
<comment type="similarity">
    <text evidence="2">Belongs to the bacterial solute-binding protein 8 family.</text>
</comment>
<evidence type="ECO:0000313" key="8">
    <source>
        <dbReference type="EMBL" id="MFC5067139.1"/>
    </source>
</evidence>
<dbReference type="InterPro" id="IPR033870">
    <property type="entry name" value="FatB"/>
</dbReference>
<dbReference type="Gene3D" id="3.40.50.1980">
    <property type="entry name" value="Nitrogenase molybdenum iron protein domain"/>
    <property type="match status" value="2"/>
</dbReference>
<evidence type="ECO:0000256" key="1">
    <source>
        <dbReference type="ARBA" id="ARBA00004196"/>
    </source>
</evidence>
<keyword evidence="5 6" id="KW-0732">Signal</keyword>
<dbReference type="Pfam" id="PF01497">
    <property type="entry name" value="Peripla_BP_2"/>
    <property type="match status" value="1"/>
</dbReference>
<keyword evidence="9" id="KW-1185">Reference proteome</keyword>
<comment type="caution">
    <text evidence="8">The sequence shown here is derived from an EMBL/GenBank/DDBJ whole genome shotgun (WGS) entry which is preliminary data.</text>
</comment>
<organism evidence="8 9">
    <name type="scientific">Flaviflagellibacter deserti</name>
    <dbReference type="NCBI Taxonomy" id="2267266"/>
    <lineage>
        <taxon>Bacteria</taxon>
        <taxon>Pseudomonadati</taxon>
        <taxon>Pseudomonadota</taxon>
        <taxon>Alphaproteobacteria</taxon>
        <taxon>Hyphomicrobiales</taxon>
        <taxon>Flaviflagellibacter</taxon>
    </lineage>
</organism>
<feature type="chain" id="PRO_5047225312" evidence="6">
    <location>
        <begin position="24"/>
        <end position="301"/>
    </location>
</feature>
<keyword evidence="4" id="KW-0410">Iron transport</keyword>
<name>A0ABV9Z0N0_9HYPH</name>
<reference evidence="9" key="1">
    <citation type="journal article" date="2019" name="Int. J. Syst. Evol. Microbiol.">
        <title>The Global Catalogue of Microorganisms (GCM) 10K type strain sequencing project: providing services to taxonomists for standard genome sequencing and annotation.</title>
        <authorList>
            <consortium name="The Broad Institute Genomics Platform"/>
            <consortium name="The Broad Institute Genome Sequencing Center for Infectious Disease"/>
            <person name="Wu L."/>
            <person name="Ma J."/>
        </authorList>
    </citation>
    <scope>NUCLEOTIDE SEQUENCE [LARGE SCALE GENOMIC DNA]</scope>
    <source>
        <strain evidence="9">CGMCC 1.16444</strain>
    </source>
</reference>
<accession>A0ABV9Z0N0</accession>
<evidence type="ECO:0000313" key="9">
    <source>
        <dbReference type="Proteomes" id="UP001595796"/>
    </source>
</evidence>
<evidence type="ECO:0000256" key="3">
    <source>
        <dbReference type="ARBA" id="ARBA00022448"/>
    </source>
</evidence>
<dbReference type="PROSITE" id="PS50983">
    <property type="entry name" value="FE_B12_PBP"/>
    <property type="match status" value="1"/>
</dbReference>
<dbReference type="InterPro" id="IPR051313">
    <property type="entry name" value="Bact_iron-sidero_bind"/>
</dbReference>
<dbReference type="Proteomes" id="UP001595796">
    <property type="component" value="Unassembled WGS sequence"/>
</dbReference>
<keyword evidence="4" id="KW-0406">Ion transport</keyword>
<dbReference type="EMBL" id="JBHSJF010000003">
    <property type="protein sequence ID" value="MFC5067139.1"/>
    <property type="molecule type" value="Genomic_DNA"/>
</dbReference>
<evidence type="ECO:0000256" key="6">
    <source>
        <dbReference type="SAM" id="SignalP"/>
    </source>
</evidence>
<dbReference type="SUPFAM" id="SSF53807">
    <property type="entry name" value="Helical backbone' metal receptor"/>
    <property type="match status" value="1"/>
</dbReference>
<keyword evidence="3" id="KW-0813">Transport</keyword>